<organism evidence="2 3">
    <name type="scientific">Grimontia marina</name>
    <dbReference type="NCBI Taxonomy" id="646534"/>
    <lineage>
        <taxon>Bacteria</taxon>
        <taxon>Pseudomonadati</taxon>
        <taxon>Pseudomonadota</taxon>
        <taxon>Gammaproteobacteria</taxon>
        <taxon>Vibrionales</taxon>
        <taxon>Vibrionaceae</taxon>
        <taxon>Grimontia</taxon>
    </lineage>
</organism>
<proteinExistence type="predicted"/>
<name>A0A128FH54_9GAMM</name>
<dbReference type="Proteomes" id="UP000073601">
    <property type="component" value="Unassembled WGS sequence"/>
</dbReference>
<reference evidence="3" key="1">
    <citation type="submission" date="2016-02" db="EMBL/GenBank/DDBJ databases">
        <authorList>
            <person name="Rodrigo-Torres Lidia"/>
            <person name="Arahal R.David."/>
        </authorList>
    </citation>
    <scope>NUCLEOTIDE SEQUENCE [LARGE SCALE GENOMIC DNA]</scope>
    <source>
        <strain evidence="3">CECT 8713</strain>
    </source>
</reference>
<protein>
    <submittedName>
        <fullName evidence="2">Uncharacterized protein</fullName>
    </submittedName>
</protein>
<evidence type="ECO:0000313" key="3">
    <source>
        <dbReference type="Proteomes" id="UP000073601"/>
    </source>
</evidence>
<gene>
    <name evidence="2" type="ORF">GMA8713_04166</name>
</gene>
<keyword evidence="1" id="KW-0732">Signal</keyword>
<evidence type="ECO:0000256" key="1">
    <source>
        <dbReference type="SAM" id="SignalP"/>
    </source>
</evidence>
<sequence>MMKKLVSAVVFAALSSSALAFVETESIKAEAIETGRDSVIFKETNQMWGGTCPSGGRLMIDTGPTEQAWLKLALTARAEMGLTLVADGMCGGQEIHVNLLYLIF</sequence>
<dbReference type="EMBL" id="FIZY01000053">
    <property type="protein sequence ID" value="CZF86133.1"/>
    <property type="molecule type" value="Genomic_DNA"/>
</dbReference>
<feature type="chain" id="PRO_5007282453" evidence="1">
    <location>
        <begin position="21"/>
        <end position="104"/>
    </location>
</feature>
<keyword evidence="3" id="KW-1185">Reference proteome</keyword>
<evidence type="ECO:0000313" key="2">
    <source>
        <dbReference type="EMBL" id="CZF86133.1"/>
    </source>
</evidence>
<dbReference type="AlphaFoldDB" id="A0A128FH54"/>
<feature type="signal peptide" evidence="1">
    <location>
        <begin position="1"/>
        <end position="20"/>
    </location>
</feature>
<accession>A0A128FH54</accession>
<dbReference type="RefSeq" id="WP_062713791.1">
    <property type="nucleotide sequence ID" value="NZ_CAWRCI010000053.1"/>
</dbReference>